<keyword evidence="3" id="KW-1185">Reference proteome</keyword>
<organism evidence="2 3">
    <name type="scientific">Polarella glacialis</name>
    <name type="common">Dinoflagellate</name>
    <dbReference type="NCBI Taxonomy" id="89957"/>
    <lineage>
        <taxon>Eukaryota</taxon>
        <taxon>Sar</taxon>
        <taxon>Alveolata</taxon>
        <taxon>Dinophyceae</taxon>
        <taxon>Suessiales</taxon>
        <taxon>Suessiaceae</taxon>
        <taxon>Polarella</taxon>
    </lineage>
</organism>
<evidence type="ECO:0000313" key="3">
    <source>
        <dbReference type="Proteomes" id="UP000654075"/>
    </source>
</evidence>
<dbReference type="EMBL" id="CAJNNV010031718">
    <property type="protein sequence ID" value="CAE8637551.1"/>
    <property type="molecule type" value="Genomic_DNA"/>
</dbReference>
<protein>
    <submittedName>
        <fullName evidence="2">Uncharacterized protein</fullName>
    </submittedName>
</protein>
<name>A0A813HIN2_POLGL</name>
<feature type="region of interest" description="Disordered" evidence="1">
    <location>
        <begin position="1"/>
        <end position="46"/>
    </location>
</feature>
<gene>
    <name evidence="2" type="ORF">PGLA1383_LOCUS52897</name>
</gene>
<feature type="region of interest" description="Disordered" evidence="1">
    <location>
        <begin position="342"/>
        <end position="397"/>
    </location>
</feature>
<comment type="caution">
    <text evidence="2">The sequence shown here is derived from an EMBL/GenBank/DDBJ whole genome shotgun (WGS) entry which is preliminary data.</text>
</comment>
<evidence type="ECO:0000256" key="1">
    <source>
        <dbReference type="SAM" id="MobiDB-lite"/>
    </source>
</evidence>
<accession>A0A813HIN2</accession>
<feature type="compositionally biased region" description="Basic and acidic residues" evidence="1">
    <location>
        <begin position="1"/>
        <end position="24"/>
    </location>
</feature>
<dbReference type="AlphaFoldDB" id="A0A813HIN2"/>
<dbReference type="Proteomes" id="UP000654075">
    <property type="component" value="Unassembled WGS sequence"/>
</dbReference>
<proteinExistence type="predicted"/>
<feature type="non-terminal residue" evidence="2">
    <location>
        <position position="397"/>
    </location>
</feature>
<feature type="non-terminal residue" evidence="2">
    <location>
        <position position="1"/>
    </location>
</feature>
<feature type="compositionally biased region" description="Low complexity" evidence="1">
    <location>
        <begin position="366"/>
        <end position="384"/>
    </location>
</feature>
<sequence>TLREDSLKRARGEVKLEREEELSQKEVTQVRESLQPALEAAAGSPSGSVEWRRKLRGQLVRSISEGQLKTALERARLASVAQSCHSEECDAPEQKEGRSAACRLSPISPMKVNLRAGLLRAVRDRSLELIFERAVSSNSRFVDLPPLTPRTLQVTDVNDVAALLYARVKQVLSEHEHFQEKRCERTAQLHQLEHVCTKLLNGHPAAESEVLSVSGTSEANGVTDGESVHFKGDGGLAANSLVTMHAGSDDELQEAAAAEAAESQRALTKAAEETVAARAAEESVAARPTQEVAAAKAATQAIAMQRAEEEAAAKAAEEAAEEAAVAKAAKELAMAKVAEEAAAAKAAEEAAEEAAAAKAAEEAAEEAAAAKAAKEAAAAKAAEQAAEEAAEEAAAAK</sequence>
<reference evidence="2" key="1">
    <citation type="submission" date="2021-02" db="EMBL/GenBank/DDBJ databases">
        <authorList>
            <person name="Dougan E. K."/>
            <person name="Rhodes N."/>
            <person name="Thang M."/>
            <person name="Chan C."/>
        </authorList>
    </citation>
    <scope>NUCLEOTIDE SEQUENCE</scope>
</reference>
<evidence type="ECO:0000313" key="2">
    <source>
        <dbReference type="EMBL" id="CAE8637551.1"/>
    </source>
</evidence>